<sequence>MNLTALNKHTFTAQDLDALLQDIYLLVVELHQGASLQNSPQLPERCAKQVEQVRQGLKDAGVGARSLDLISYAQCALLDETALGCAKGEAHANWAREPLQAKFFNRHQAGEFLYEDIGEALRQPASDVLVLTAFQRVLMLGFQGRYRDINDPEREQLLTALNARVAPLQLNHTLTTHRVGRGIHRLRWVGSPLAHVLMAGLLLAGTWWGLDHWLGGLIVTLLPGQG</sequence>
<dbReference type="NCBIfam" id="NF038239">
    <property type="entry name" value="T6SS_TssL_short"/>
    <property type="match status" value="1"/>
</dbReference>
<keyword evidence="1" id="KW-0812">Transmembrane</keyword>
<evidence type="ECO:0000313" key="3">
    <source>
        <dbReference type="EMBL" id="NWE17186.1"/>
    </source>
</evidence>
<accession>A0A7Y8EM38</accession>
<dbReference type="Gene3D" id="1.25.40.590">
    <property type="entry name" value="Type IV / VI secretion system, DotU"/>
    <property type="match status" value="1"/>
</dbReference>
<dbReference type="EMBL" id="JACARG010000071">
    <property type="protein sequence ID" value="NWE17186.1"/>
    <property type="molecule type" value="Genomic_DNA"/>
</dbReference>
<comment type="caution">
    <text evidence="3">The sequence shown here is derived from an EMBL/GenBank/DDBJ whole genome shotgun (WGS) entry which is preliminary data.</text>
</comment>
<dbReference type="InterPro" id="IPR017732">
    <property type="entry name" value="T4/T6SS_DotU"/>
</dbReference>
<dbReference type="InterPro" id="IPR038522">
    <property type="entry name" value="T4/T6SS_DotU_sf"/>
</dbReference>
<dbReference type="Proteomes" id="UP000531950">
    <property type="component" value="Unassembled WGS sequence"/>
</dbReference>
<evidence type="ECO:0000256" key="1">
    <source>
        <dbReference type="SAM" id="Phobius"/>
    </source>
</evidence>
<organism evidence="3 4">
    <name type="scientific">Pseudomonas yamanorum</name>
    <dbReference type="NCBI Taxonomy" id="515393"/>
    <lineage>
        <taxon>Bacteria</taxon>
        <taxon>Pseudomonadati</taxon>
        <taxon>Pseudomonadota</taxon>
        <taxon>Gammaproteobacteria</taxon>
        <taxon>Pseudomonadales</taxon>
        <taxon>Pseudomonadaceae</taxon>
        <taxon>Pseudomonas</taxon>
    </lineage>
</organism>
<reference evidence="3 4" key="1">
    <citation type="submission" date="2020-04" db="EMBL/GenBank/DDBJ databases">
        <title>Molecular characterization of pseudomonads from Agaricus bisporus reveal novel blotch 2 pathogens in Western Europe.</title>
        <authorList>
            <person name="Taparia T."/>
            <person name="Krijger M."/>
            <person name="Haynes E."/>
            <person name="Elpinstone J.G."/>
            <person name="Noble R."/>
            <person name="Van Der Wolf J."/>
        </authorList>
    </citation>
    <scope>NUCLEOTIDE SEQUENCE [LARGE SCALE GENOMIC DNA]</scope>
    <source>
        <strain evidence="3 4">IPO3782</strain>
    </source>
</reference>
<dbReference type="AlphaFoldDB" id="A0A7Y8EM38"/>
<dbReference type="PANTHER" id="PTHR38033:SF1">
    <property type="entry name" value="DOTU FAMILY TYPE IV_VI SECRETION SYSTEM PROTEIN"/>
    <property type="match status" value="1"/>
</dbReference>
<dbReference type="NCBIfam" id="TIGR03349">
    <property type="entry name" value="IV_VI_DotU"/>
    <property type="match status" value="1"/>
</dbReference>
<name>A0A7Y8EM38_9PSED</name>
<feature type="domain" description="Type IV / VI secretion system DotU" evidence="2">
    <location>
        <begin position="16"/>
        <end position="213"/>
    </location>
</feature>
<proteinExistence type="predicted"/>
<dbReference type="PANTHER" id="PTHR38033">
    <property type="entry name" value="MEMBRANE PROTEIN-RELATED"/>
    <property type="match status" value="1"/>
</dbReference>
<feature type="transmembrane region" description="Helical" evidence="1">
    <location>
        <begin position="188"/>
        <end position="210"/>
    </location>
</feature>
<keyword evidence="1" id="KW-1133">Transmembrane helix</keyword>
<keyword evidence="1" id="KW-0472">Membrane</keyword>
<evidence type="ECO:0000313" key="4">
    <source>
        <dbReference type="Proteomes" id="UP000531950"/>
    </source>
</evidence>
<dbReference type="RefSeq" id="WP_177079815.1">
    <property type="nucleotide sequence ID" value="NZ_JACARG010000071.1"/>
</dbReference>
<protein>
    <submittedName>
        <fullName evidence="3">DotU family type IV/VI secretion system protein</fullName>
    </submittedName>
</protein>
<dbReference type="Pfam" id="PF09850">
    <property type="entry name" value="DotU"/>
    <property type="match status" value="1"/>
</dbReference>
<evidence type="ECO:0000259" key="2">
    <source>
        <dbReference type="Pfam" id="PF09850"/>
    </source>
</evidence>
<gene>
    <name evidence="3" type="ORF">HX822_29940</name>
</gene>